<dbReference type="Proteomes" id="UP001596364">
    <property type="component" value="Unassembled WGS sequence"/>
</dbReference>
<feature type="signal peptide" evidence="1">
    <location>
        <begin position="1"/>
        <end position="21"/>
    </location>
</feature>
<gene>
    <name evidence="3" type="ORF">ACFP85_00430</name>
</gene>
<name>A0ABW1XGN6_9ALTE</name>
<feature type="chain" id="PRO_5045614561" evidence="1">
    <location>
        <begin position="22"/>
        <end position="193"/>
    </location>
</feature>
<proteinExistence type="predicted"/>
<dbReference type="PIRSF" id="PIRSF029811">
    <property type="entry name" value="UCP029811"/>
    <property type="match status" value="1"/>
</dbReference>
<organism evidence="3 4">
    <name type="scientific">Pseudobowmanella zhangzhouensis</name>
    <dbReference type="NCBI Taxonomy" id="1537679"/>
    <lineage>
        <taxon>Bacteria</taxon>
        <taxon>Pseudomonadati</taxon>
        <taxon>Pseudomonadota</taxon>
        <taxon>Gammaproteobacteria</taxon>
        <taxon>Alteromonadales</taxon>
        <taxon>Alteromonadaceae</taxon>
    </lineage>
</organism>
<dbReference type="EMBL" id="JBHSUS010000001">
    <property type="protein sequence ID" value="MFC6438626.1"/>
    <property type="molecule type" value="Genomic_DNA"/>
</dbReference>
<dbReference type="SUPFAM" id="SSF101874">
    <property type="entry name" value="YceI-like"/>
    <property type="match status" value="1"/>
</dbReference>
<reference evidence="4" key="1">
    <citation type="journal article" date="2019" name="Int. J. Syst. Evol. Microbiol.">
        <title>The Global Catalogue of Microorganisms (GCM) 10K type strain sequencing project: providing services to taxonomists for standard genome sequencing and annotation.</title>
        <authorList>
            <consortium name="The Broad Institute Genomics Platform"/>
            <consortium name="The Broad Institute Genome Sequencing Center for Infectious Disease"/>
            <person name="Wu L."/>
            <person name="Ma J."/>
        </authorList>
    </citation>
    <scope>NUCLEOTIDE SEQUENCE [LARGE SCALE GENOMIC DNA]</scope>
    <source>
        <strain evidence="4">CGMCC 1.16031</strain>
    </source>
</reference>
<dbReference type="Gene3D" id="2.40.128.110">
    <property type="entry name" value="Lipid/polyisoprenoid-binding, YceI-like"/>
    <property type="match status" value="1"/>
</dbReference>
<accession>A0ABW1XGN6</accession>
<dbReference type="SMART" id="SM00867">
    <property type="entry name" value="YceI"/>
    <property type="match status" value="1"/>
</dbReference>
<dbReference type="PANTHER" id="PTHR34406">
    <property type="entry name" value="PROTEIN YCEI"/>
    <property type="match status" value="1"/>
</dbReference>
<dbReference type="PANTHER" id="PTHR34406:SF1">
    <property type="entry name" value="PROTEIN YCEI"/>
    <property type="match status" value="1"/>
</dbReference>
<keyword evidence="1" id="KW-0732">Signal</keyword>
<evidence type="ECO:0000313" key="3">
    <source>
        <dbReference type="EMBL" id="MFC6438626.1"/>
    </source>
</evidence>
<evidence type="ECO:0000313" key="4">
    <source>
        <dbReference type="Proteomes" id="UP001596364"/>
    </source>
</evidence>
<dbReference type="RefSeq" id="WP_165490794.1">
    <property type="nucleotide sequence ID" value="NZ_JBHSUS010000001.1"/>
</dbReference>
<evidence type="ECO:0000259" key="2">
    <source>
        <dbReference type="SMART" id="SM00867"/>
    </source>
</evidence>
<protein>
    <submittedName>
        <fullName evidence="3">YceI family protein</fullName>
    </submittedName>
</protein>
<dbReference type="InterPro" id="IPR007372">
    <property type="entry name" value="Lipid/polyisoprenoid-bd_YceI"/>
</dbReference>
<sequence length="193" mass="20777">MKKTNLIGLFSAALFTLPAFAAWQVDNQQSRLSIVSVKNAAVTEVHHFQRLEGGLMDSGEFSLSIDLASISSGIEIRDTRMRELLFNVADFPRAVVSARVTPALYQSLKAGQSVATDIDFTINLHGQVGNMSAAVLVTALENGGLQVVTQQPLVLRASEFGLDAGIDALRDIAGLKNINTMVPVSFHLTLQPQ</sequence>
<dbReference type="InterPro" id="IPR027016">
    <property type="entry name" value="UCP029811"/>
</dbReference>
<feature type="domain" description="Lipid/polyisoprenoid-binding YceI-like" evidence="2">
    <location>
        <begin position="22"/>
        <end position="191"/>
    </location>
</feature>
<dbReference type="Pfam" id="PF04264">
    <property type="entry name" value="YceI"/>
    <property type="match status" value="1"/>
</dbReference>
<dbReference type="InterPro" id="IPR036761">
    <property type="entry name" value="TTHA0802/YceI-like_sf"/>
</dbReference>
<keyword evidence="4" id="KW-1185">Reference proteome</keyword>
<evidence type="ECO:0000256" key="1">
    <source>
        <dbReference type="SAM" id="SignalP"/>
    </source>
</evidence>
<comment type="caution">
    <text evidence="3">The sequence shown here is derived from an EMBL/GenBank/DDBJ whole genome shotgun (WGS) entry which is preliminary data.</text>
</comment>